<name>A0A9X0ZYV3_NEIEL</name>
<dbReference type="RefSeq" id="WP_214038522.1">
    <property type="nucleotide sequence ID" value="NZ_JAGJWT010000016.1"/>
</dbReference>
<reference evidence="2" key="1">
    <citation type="submission" date="2021-04" db="EMBL/GenBank/DDBJ databases">
        <title>Genomic characterization of endocarditis-associated Neisseria elongata subsp. nitroreducens.</title>
        <authorList>
            <person name="Schorner M."/>
            <person name="Passarelli-Araujo H."/>
            <person name="Scheffer M."/>
            <person name="Barazzetti F."/>
            <person name="Martins J."/>
            <person name="Machado H."/>
            <person name="Palmeiro J."/>
            <person name="Bazzo M."/>
        </authorList>
    </citation>
    <scope>NUCLEOTIDE SEQUENCE</scope>
    <source>
        <strain evidence="2">Nel_M001</strain>
    </source>
</reference>
<dbReference type="AlphaFoldDB" id="A0A9X0ZYV3"/>
<keyword evidence="1" id="KW-0812">Transmembrane</keyword>
<keyword evidence="1" id="KW-1133">Transmembrane helix</keyword>
<dbReference type="EMBL" id="JAGJWT010000016">
    <property type="protein sequence ID" value="MBS9341572.1"/>
    <property type="molecule type" value="Genomic_DNA"/>
</dbReference>
<evidence type="ECO:0000313" key="3">
    <source>
        <dbReference type="Proteomes" id="UP000708805"/>
    </source>
</evidence>
<evidence type="ECO:0000313" key="2">
    <source>
        <dbReference type="EMBL" id="MBS9341572.1"/>
    </source>
</evidence>
<sequence>MMGDGSALAPLVVWLLVIAAAAAVLWLVALAALFGSHNRQIRSISGAYVLLGVLAGIVWLASYFRERVYFASANQELQQDMVIDGIPLPKGAKLTVQPVKYGKQPDFAAFSKAEFAVPLDWHGVKVAEMEHVAHDDGIYGDGIYGVYLKTRQQPGHMPIEGWDCDTGEPIGWRFADKSGRKPVSPTDYRLDSCSLAAAVEQDVPWLGATLKWFEVERSRDEENGWVARLMILPPFGTVWLEQNRITKLDLLLDERSAAACPPLSGGERLQWDARQADIVRIETQANLPPSCWGKQLLRAATE</sequence>
<feature type="transmembrane region" description="Helical" evidence="1">
    <location>
        <begin position="46"/>
        <end position="64"/>
    </location>
</feature>
<comment type="caution">
    <text evidence="2">The sequence shown here is derived from an EMBL/GenBank/DDBJ whole genome shotgun (WGS) entry which is preliminary data.</text>
</comment>
<proteinExistence type="predicted"/>
<protein>
    <submittedName>
        <fullName evidence="2">Uncharacterized protein</fullName>
    </submittedName>
</protein>
<dbReference type="Proteomes" id="UP000708805">
    <property type="component" value="Unassembled WGS sequence"/>
</dbReference>
<accession>A0A9X0ZYV3</accession>
<gene>
    <name evidence="2" type="ORF">J8641_12350</name>
</gene>
<organism evidence="2 3">
    <name type="scientific">Neisseria elongata subsp. nitroreducens</name>
    <dbReference type="NCBI Taxonomy" id="90367"/>
    <lineage>
        <taxon>Bacteria</taxon>
        <taxon>Pseudomonadati</taxon>
        <taxon>Pseudomonadota</taxon>
        <taxon>Betaproteobacteria</taxon>
        <taxon>Neisseriales</taxon>
        <taxon>Neisseriaceae</taxon>
        <taxon>Neisseria</taxon>
    </lineage>
</organism>
<feature type="transmembrane region" description="Helical" evidence="1">
    <location>
        <begin position="12"/>
        <end position="34"/>
    </location>
</feature>
<evidence type="ECO:0000256" key="1">
    <source>
        <dbReference type="SAM" id="Phobius"/>
    </source>
</evidence>
<keyword evidence="1" id="KW-0472">Membrane</keyword>